<dbReference type="Gene3D" id="2.40.260.10">
    <property type="entry name" value="Sortase"/>
    <property type="match status" value="1"/>
</dbReference>
<name>A0A919UIZ5_9ACTN</name>
<dbReference type="InterPro" id="IPR023365">
    <property type="entry name" value="Sortase_dom-sf"/>
</dbReference>
<proteinExistence type="predicted"/>
<accession>A0A919UIZ5</accession>
<dbReference type="EMBL" id="BONQ01000172">
    <property type="protein sequence ID" value="GIG52153.1"/>
    <property type="molecule type" value="Genomic_DNA"/>
</dbReference>
<keyword evidence="4" id="KW-1185">Reference proteome</keyword>
<evidence type="ECO:0000256" key="1">
    <source>
        <dbReference type="ARBA" id="ARBA00022801"/>
    </source>
</evidence>
<feature type="transmembrane region" description="Helical" evidence="2">
    <location>
        <begin position="39"/>
        <end position="61"/>
    </location>
</feature>
<dbReference type="GO" id="GO:0016787">
    <property type="term" value="F:hydrolase activity"/>
    <property type="evidence" value="ECO:0007669"/>
    <property type="project" value="UniProtKB-KW"/>
</dbReference>
<evidence type="ECO:0000256" key="2">
    <source>
        <dbReference type="SAM" id="Phobius"/>
    </source>
</evidence>
<keyword evidence="2" id="KW-0472">Membrane</keyword>
<dbReference type="SUPFAM" id="SSF63817">
    <property type="entry name" value="Sortase"/>
    <property type="match status" value="1"/>
</dbReference>
<comment type="caution">
    <text evidence="3">The sequence shown here is derived from an EMBL/GenBank/DDBJ whole genome shotgun (WGS) entry which is preliminary data.</text>
</comment>
<sequence>MTALLPVRQEPPEFEPIHTPVVVASAVPPAAWRYFVSPALITVAAILLGLTLNVTGISWAVHRSAQKAGLDALRVDLARATAPVGQLSGGKLLPLGTPVAVLRIPAIGLDEVVFEGTTGGVLMSGPGHQRDTALPGQAGTAIIQGRAAAYGGPFGRLDRLMPEDRITVLTGQGESTYRVTGSRRAGDAVPPPVEPGSGRLTLVTAAGTPFLPTGVLRVDAELVSTAYPNPPRALPAGSIDVSETALAVDASINTMWVLVLGLQGLLAAAAGATWSRRRWGAARTWIVFAPLISVFGLLVAEHVVRLLPNLL</sequence>
<evidence type="ECO:0000313" key="3">
    <source>
        <dbReference type="EMBL" id="GIG52153.1"/>
    </source>
</evidence>
<reference evidence="3" key="1">
    <citation type="submission" date="2021-01" db="EMBL/GenBank/DDBJ databases">
        <title>Whole genome shotgun sequence of Dactylosporangium siamense NBRC 106093.</title>
        <authorList>
            <person name="Komaki H."/>
            <person name="Tamura T."/>
        </authorList>
    </citation>
    <scope>NUCLEOTIDE SEQUENCE</scope>
    <source>
        <strain evidence="3">NBRC 106093</strain>
    </source>
</reference>
<organism evidence="3 4">
    <name type="scientific">Dactylosporangium siamense</name>
    <dbReference type="NCBI Taxonomy" id="685454"/>
    <lineage>
        <taxon>Bacteria</taxon>
        <taxon>Bacillati</taxon>
        <taxon>Actinomycetota</taxon>
        <taxon>Actinomycetes</taxon>
        <taxon>Micromonosporales</taxon>
        <taxon>Micromonosporaceae</taxon>
        <taxon>Dactylosporangium</taxon>
    </lineage>
</organism>
<dbReference type="Pfam" id="PF04203">
    <property type="entry name" value="Sortase"/>
    <property type="match status" value="1"/>
</dbReference>
<gene>
    <name evidence="3" type="ORF">Dsi01nite_101940</name>
</gene>
<dbReference type="InterPro" id="IPR042003">
    <property type="entry name" value="Sortase_E"/>
</dbReference>
<dbReference type="RefSeq" id="WP_203853754.1">
    <property type="nucleotide sequence ID" value="NZ_BAAAVW010000038.1"/>
</dbReference>
<dbReference type="InterPro" id="IPR005754">
    <property type="entry name" value="Sortase"/>
</dbReference>
<dbReference type="Proteomes" id="UP000660611">
    <property type="component" value="Unassembled WGS sequence"/>
</dbReference>
<keyword evidence="2" id="KW-1133">Transmembrane helix</keyword>
<dbReference type="AlphaFoldDB" id="A0A919UIZ5"/>
<keyword evidence="1" id="KW-0378">Hydrolase</keyword>
<evidence type="ECO:0000313" key="4">
    <source>
        <dbReference type="Proteomes" id="UP000660611"/>
    </source>
</evidence>
<dbReference type="CDD" id="cd05830">
    <property type="entry name" value="Sortase_E"/>
    <property type="match status" value="1"/>
</dbReference>
<protein>
    <submittedName>
        <fullName evidence="3">Sortase</fullName>
    </submittedName>
</protein>
<feature type="transmembrane region" description="Helical" evidence="2">
    <location>
        <begin position="285"/>
        <end position="304"/>
    </location>
</feature>
<keyword evidence="2" id="KW-0812">Transmembrane</keyword>